<dbReference type="CDD" id="cd00167">
    <property type="entry name" value="SANT"/>
    <property type="match status" value="2"/>
</dbReference>
<feature type="compositionally biased region" description="Basic and acidic residues" evidence="3">
    <location>
        <begin position="80"/>
        <end position="96"/>
    </location>
</feature>
<name>A0A4Q9LV87_9MICR</name>
<feature type="region of interest" description="Disordered" evidence="3">
    <location>
        <begin position="259"/>
        <end position="287"/>
    </location>
</feature>
<evidence type="ECO:0000313" key="6">
    <source>
        <dbReference type="EMBL" id="TBU12176.1"/>
    </source>
</evidence>
<dbReference type="InterPro" id="IPR009057">
    <property type="entry name" value="Homeodomain-like_sf"/>
</dbReference>
<evidence type="ECO:0000256" key="2">
    <source>
        <dbReference type="ARBA" id="ARBA00023125"/>
    </source>
</evidence>
<comment type="caution">
    <text evidence="6">The sequence shown here is derived from an EMBL/GenBank/DDBJ whole genome shotgun (WGS) entry which is preliminary data.</text>
</comment>
<evidence type="ECO:0000256" key="1">
    <source>
        <dbReference type="ARBA" id="ARBA00022737"/>
    </source>
</evidence>
<dbReference type="InterPro" id="IPR050560">
    <property type="entry name" value="MYB_TF"/>
</dbReference>
<dbReference type="PANTHER" id="PTHR45614:SF25">
    <property type="entry name" value="MYB PROTEIN"/>
    <property type="match status" value="1"/>
</dbReference>
<dbReference type="FunFam" id="1.10.10.60:FF:000010">
    <property type="entry name" value="Transcriptional activator Myb isoform A"/>
    <property type="match status" value="1"/>
</dbReference>
<evidence type="ECO:0008006" key="8">
    <source>
        <dbReference type="Google" id="ProtNLM"/>
    </source>
</evidence>
<evidence type="ECO:0000256" key="3">
    <source>
        <dbReference type="SAM" id="MobiDB-lite"/>
    </source>
</evidence>
<gene>
    <name evidence="6" type="ORF">CWI38_0867p0020</name>
</gene>
<dbReference type="VEuPathDB" id="MicrosporidiaDB:CWI38_0867p0020"/>
<dbReference type="InterPro" id="IPR017930">
    <property type="entry name" value="Myb_dom"/>
</dbReference>
<dbReference type="AlphaFoldDB" id="A0A4Q9LV87"/>
<dbReference type="GO" id="GO:0000981">
    <property type="term" value="F:DNA-binding transcription factor activity, RNA polymerase II-specific"/>
    <property type="evidence" value="ECO:0007669"/>
    <property type="project" value="TreeGrafter"/>
</dbReference>
<feature type="domain" description="HTH myb-type" evidence="5">
    <location>
        <begin position="542"/>
        <end position="597"/>
    </location>
</feature>
<dbReference type="PANTHER" id="PTHR45614">
    <property type="entry name" value="MYB PROTEIN-RELATED"/>
    <property type="match status" value="1"/>
</dbReference>
<keyword evidence="2" id="KW-0238">DNA-binding</keyword>
<evidence type="ECO:0000259" key="4">
    <source>
        <dbReference type="PROSITE" id="PS50090"/>
    </source>
</evidence>
<dbReference type="OrthoDB" id="2143914at2759"/>
<dbReference type="Proteomes" id="UP000292282">
    <property type="component" value="Unassembled WGS sequence"/>
</dbReference>
<dbReference type="SUPFAM" id="SSF46689">
    <property type="entry name" value="Homeodomain-like"/>
    <property type="match status" value="1"/>
</dbReference>
<feature type="region of interest" description="Disordered" evidence="3">
    <location>
        <begin position="30"/>
        <end position="108"/>
    </location>
</feature>
<dbReference type="STRING" id="1176355.A0A4Q9LV87"/>
<dbReference type="Pfam" id="PF13921">
    <property type="entry name" value="Myb_DNA-bind_6"/>
    <property type="match status" value="1"/>
</dbReference>
<reference evidence="6 7" key="1">
    <citation type="submission" date="2017-12" db="EMBL/GenBank/DDBJ databases">
        <authorList>
            <person name="Pombert J.-F."/>
            <person name="Haag K.L."/>
            <person name="Ebert D."/>
        </authorList>
    </citation>
    <scope>NUCLEOTIDE SEQUENCE [LARGE SCALE GENOMIC DNA]</scope>
    <source>
        <strain evidence="6">IL-G-3</strain>
    </source>
</reference>
<feature type="domain" description="Myb-like" evidence="4">
    <location>
        <begin position="594"/>
        <end position="644"/>
    </location>
</feature>
<keyword evidence="7" id="KW-1185">Reference proteome</keyword>
<feature type="domain" description="HTH myb-type" evidence="5">
    <location>
        <begin position="598"/>
        <end position="648"/>
    </location>
</feature>
<dbReference type="EMBL" id="PITK01000867">
    <property type="protein sequence ID" value="TBU12176.1"/>
    <property type="molecule type" value="Genomic_DNA"/>
</dbReference>
<dbReference type="GO" id="GO:0005634">
    <property type="term" value="C:nucleus"/>
    <property type="evidence" value="ECO:0007669"/>
    <property type="project" value="TreeGrafter"/>
</dbReference>
<dbReference type="GO" id="GO:0000978">
    <property type="term" value="F:RNA polymerase II cis-regulatory region sequence-specific DNA binding"/>
    <property type="evidence" value="ECO:0007669"/>
    <property type="project" value="TreeGrafter"/>
</dbReference>
<sequence>MHKREMQVEEEREGKEVCVGLSKEVCVEEVCESMESSNSSNGSKDGNSSKDGNGSKDGNSIRDSNSSKDCNSSNSSKDSYSIRDSKDDKESFKDNTKQIPRNLMRDSIRDSENPSLYLSKTVFTDNKNGCYNTKYYEHLTSFEKSIAKILVTLSGSFKEKRSKSVTEIRGYGRVEGYRGIKGSEGYRGVSDMEYDYRGVSKRGSGLEGVSNMEYDYRGGSKRGSGLEGVSDMDSNYRGVSNIDSKYRGVSNMDSNYRGVSNTTDKQQGVTNSTDKQHPFNNSTSNQQGVGYRMTNYCNYRGVNRQRSGSVNYSINNYKDYKGVSDKSISYLSKSEWEDKMFYSKSDKWDIDMKGGINNKDKGYKGVKDSDYKGYKDSDKDGLSDGYKDKEYNLEGVSYKDGCIDTQHPFSNSTSKQQGVNNNDTYKDTYANTQHPFSNSTSKQQGVNNNDTYKDTYANTQHPFISTGNRQSHNGRRSSWVGVEDKRGVNYIRRGSMYMDRCYEPSNSKISNNSNISNTISVLEDTKSCTSVDTPLCSESDILPIITKGPWSEEEDNKLLLLIKKYKPKNWSFIAKMMKTRVGKQCRERWHNHLNPDIKKGPFSLQEEEVIMHYHKKIGNRWSEISKKLPGRTDNSIKNHYNSSLRRSIIRVLEYSSSGVKGMVIVVVIRVLEYSSSGVKGMVIVVVIRVLVYSSSGVKGMVIVGLEGVSYIGIIKGMVEGSSYKGVSYIGSSYIGGYYKGYVYGGSNVKGMVEGSSCVKGMVIVGLEGVSKSIDDYKGNIKGVSVYMIYVLKGFYTTDMFLMYKGGVKQKNIYIVFKGGVKQKNIYIVFKGGVKQKNIFIMY</sequence>
<organism evidence="6 7">
    <name type="scientific">Hamiltosporidium tvaerminnensis</name>
    <dbReference type="NCBI Taxonomy" id="1176355"/>
    <lineage>
        <taxon>Eukaryota</taxon>
        <taxon>Fungi</taxon>
        <taxon>Fungi incertae sedis</taxon>
        <taxon>Microsporidia</taxon>
        <taxon>Dubosqiidae</taxon>
        <taxon>Hamiltosporidium</taxon>
    </lineage>
</organism>
<feature type="region of interest" description="Disordered" evidence="3">
    <location>
        <begin position="359"/>
        <end position="386"/>
    </location>
</feature>
<dbReference type="PROSITE" id="PS51294">
    <property type="entry name" value="HTH_MYB"/>
    <property type="match status" value="2"/>
</dbReference>
<accession>A0A4Q9LV87</accession>
<feature type="domain" description="Myb-like" evidence="4">
    <location>
        <begin position="542"/>
        <end position="593"/>
    </location>
</feature>
<dbReference type="Gene3D" id="1.10.10.60">
    <property type="entry name" value="Homeodomain-like"/>
    <property type="match status" value="2"/>
</dbReference>
<evidence type="ECO:0000259" key="5">
    <source>
        <dbReference type="PROSITE" id="PS51294"/>
    </source>
</evidence>
<protein>
    <recommendedName>
        <fullName evidence="8">Myb-like DNA-binding domain-containing protein</fullName>
    </recommendedName>
</protein>
<evidence type="ECO:0000313" key="7">
    <source>
        <dbReference type="Proteomes" id="UP000292282"/>
    </source>
</evidence>
<proteinExistence type="predicted"/>
<feature type="compositionally biased region" description="Low complexity" evidence="3">
    <location>
        <begin position="36"/>
        <end position="79"/>
    </location>
</feature>
<dbReference type="InterPro" id="IPR001005">
    <property type="entry name" value="SANT/Myb"/>
</dbReference>
<keyword evidence="1" id="KW-0677">Repeat</keyword>
<dbReference type="SMART" id="SM00717">
    <property type="entry name" value="SANT"/>
    <property type="match status" value="2"/>
</dbReference>
<dbReference type="PROSITE" id="PS50090">
    <property type="entry name" value="MYB_LIKE"/>
    <property type="match status" value="2"/>
</dbReference>